<dbReference type="Gene3D" id="3.40.50.300">
    <property type="entry name" value="P-loop containing nucleotide triphosphate hydrolases"/>
    <property type="match status" value="1"/>
</dbReference>
<dbReference type="InterPro" id="IPR027417">
    <property type="entry name" value="P-loop_NTPase"/>
</dbReference>
<accession>A0A0M6WZG4</accession>
<protein>
    <recommendedName>
        <fullName evidence="1">AAA domain-containing protein</fullName>
    </recommendedName>
</protein>
<organism evidence="2 3">
    <name type="scientific">Roseburia inulinivorans</name>
    <dbReference type="NCBI Taxonomy" id="360807"/>
    <lineage>
        <taxon>Bacteria</taxon>
        <taxon>Bacillati</taxon>
        <taxon>Bacillota</taxon>
        <taxon>Clostridia</taxon>
        <taxon>Lachnospirales</taxon>
        <taxon>Lachnospiraceae</taxon>
        <taxon>Roseburia</taxon>
    </lineage>
</organism>
<dbReference type="InterPro" id="IPR025669">
    <property type="entry name" value="AAA_dom"/>
</dbReference>
<evidence type="ECO:0000259" key="1">
    <source>
        <dbReference type="Pfam" id="PF13614"/>
    </source>
</evidence>
<dbReference type="SUPFAM" id="SSF52540">
    <property type="entry name" value="P-loop containing nucleoside triphosphate hydrolases"/>
    <property type="match status" value="1"/>
</dbReference>
<dbReference type="STRING" id="360807.ERS852392_03504"/>
<reference evidence="3" key="1">
    <citation type="submission" date="2015-05" db="EMBL/GenBank/DDBJ databases">
        <authorList>
            <consortium name="Pathogen Informatics"/>
        </authorList>
    </citation>
    <scope>NUCLEOTIDE SEQUENCE [LARGE SCALE GENOMIC DNA]</scope>
    <source>
        <strain evidence="3">L1-83</strain>
    </source>
</reference>
<feature type="domain" description="AAA" evidence="1">
    <location>
        <begin position="3"/>
        <end position="33"/>
    </location>
</feature>
<keyword evidence="3" id="KW-1185">Reference proteome</keyword>
<proteinExistence type="predicted"/>
<evidence type="ECO:0000313" key="3">
    <source>
        <dbReference type="Proteomes" id="UP000049828"/>
    </source>
</evidence>
<dbReference type="EMBL" id="CVRS01000112">
    <property type="protein sequence ID" value="CRL42966.1"/>
    <property type="molecule type" value="Genomic_DNA"/>
</dbReference>
<dbReference type="CDD" id="cd02042">
    <property type="entry name" value="ParAB_family"/>
    <property type="match status" value="1"/>
</dbReference>
<dbReference type="AlphaFoldDB" id="A0A0M6WZG4"/>
<evidence type="ECO:0000313" key="2">
    <source>
        <dbReference type="EMBL" id="CRL42966.1"/>
    </source>
</evidence>
<dbReference type="Pfam" id="PF13614">
    <property type="entry name" value="AAA_31"/>
    <property type="match status" value="1"/>
</dbReference>
<dbReference type="Proteomes" id="UP000049828">
    <property type="component" value="Unassembled WGS sequence"/>
</dbReference>
<name>A0A0M6WZG4_9FIRM</name>
<gene>
    <name evidence="2" type="ORF">RIL183_33301</name>
</gene>
<sequence>MCRVIAVSNQKGGVGKTVSCVNLGIGLAQEGRKDDLRKEYSTADVTNRHYQGGFPQTVRRECVGGRGIR</sequence>